<sequence>MSSFIDLICNDGSRVPVDRGALSECSPFFAGMFQMPTGEQELEGRPGREVQMTEDLETVQFLSDYLANKVSPSTSQTTATLVFKLLECADKYFIERLPPFLRVFVSLTWHVLAEDALSLFAVVEKASWTDLRWRAIRETLKLDIGEPRVMSRMTKLLPSQTWSNLIDVHDRRKVTLYRVLFTSFERYKQYSLASPSCVCGTPLSPGQIIRHYRAVAEVIQRIETRPLAEFLWAPDAWNDDAFTMTCQDCNQAFFDEEKVTRLLNDPFVVLELSVNM</sequence>
<organism evidence="1 2">
    <name type="scientific">Schizopora paradoxa</name>
    <dbReference type="NCBI Taxonomy" id="27342"/>
    <lineage>
        <taxon>Eukaryota</taxon>
        <taxon>Fungi</taxon>
        <taxon>Dikarya</taxon>
        <taxon>Basidiomycota</taxon>
        <taxon>Agaricomycotina</taxon>
        <taxon>Agaricomycetes</taxon>
        <taxon>Hymenochaetales</taxon>
        <taxon>Schizoporaceae</taxon>
        <taxon>Schizopora</taxon>
    </lineage>
</organism>
<evidence type="ECO:0008006" key="3">
    <source>
        <dbReference type="Google" id="ProtNLM"/>
    </source>
</evidence>
<keyword evidence="2" id="KW-1185">Reference proteome</keyword>
<accession>A0A0H2R8Y5</accession>
<dbReference type="InterPro" id="IPR011333">
    <property type="entry name" value="SKP1/BTB/POZ_sf"/>
</dbReference>
<evidence type="ECO:0000313" key="2">
    <source>
        <dbReference type="Proteomes" id="UP000053477"/>
    </source>
</evidence>
<evidence type="ECO:0000313" key="1">
    <source>
        <dbReference type="EMBL" id="KLO07862.1"/>
    </source>
</evidence>
<dbReference type="EMBL" id="KQ086116">
    <property type="protein sequence ID" value="KLO07862.1"/>
    <property type="molecule type" value="Genomic_DNA"/>
</dbReference>
<name>A0A0H2R8Y5_9AGAM</name>
<dbReference type="InParanoid" id="A0A0H2R8Y5"/>
<reference evidence="1 2" key="1">
    <citation type="submission" date="2015-04" db="EMBL/GenBank/DDBJ databases">
        <title>Complete genome sequence of Schizopora paradoxa KUC8140, a cosmopolitan wood degrader in East Asia.</title>
        <authorList>
            <consortium name="DOE Joint Genome Institute"/>
            <person name="Min B."/>
            <person name="Park H."/>
            <person name="Jang Y."/>
            <person name="Kim J.-J."/>
            <person name="Kim K.H."/>
            <person name="Pangilinan J."/>
            <person name="Lipzen A."/>
            <person name="Riley R."/>
            <person name="Grigoriev I.V."/>
            <person name="Spatafora J.W."/>
            <person name="Choi I.-G."/>
        </authorList>
    </citation>
    <scope>NUCLEOTIDE SEQUENCE [LARGE SCALE GENOMIC DNA]</scope>
    <source>
        <strain evidence="1 2">KUC8140</strain>
    </source>
</reference>
<proteinExistence type="predicted"/>
<gene>
    <name evidence="1" type="ORF">SCHPADRAFT_1001329</name>
</gene>
<dbReference type="AlphaFoldDB" id="A0A0H2R8Y5"/>
<dbReference type="Gene3D" id="3.30.710.10">
    <property type="entry name" value="Potassium Channel Kv1.1, Chain A"/>
    <property type="match status" value="1"/>
</dbReference>
<protein>
    <recommendedName>
        <fullName evidence="3">BTB domain-containing protein</fullName>
    </recommendedName>
</protein>
<dbReference type="Proteomes" id="UP000053477">
    <property type="component" value="Unassembled WGS sequence"/>
</dbReference>